<evidence type="ECO:0000313" key="2">
    <source>
        <dbReference type="EMBL" id="KKN02326.1"/>
    </source>
</evidence>
<sequence length="145" mass="17157">MERKWILSGKGPIIIKILRIIAALGWIAFFIYNLYLVKFLGNEYNKDPSNFIFFDDEQHRVEYKASLNYRSFAASGWVDDASLISQCRPMIYVNDFYFNRLAPIINWFYLLIVLTIAINIPFAEWIQFKSKVKKIAEKLKDEDNE</sequence>
<feature type="transmembrane region" description="Helical" evidence="1">
    <location>
        <begin position="104"/>
        <end position="126"/>
    </location>
</feature>
<evidence type="ECO:0000256" key="1">
    <source>
        <dbReference type="SAM" id="Phobius"/>
    </source>
</evidence>
<feature type="transmembrane region" description="Helical" evidence="1">
    <location>
        <begin position="20"/>
        <end position="41"/>
    </location>
</feature>
<dbReference type="AlphaFoldDB" id="A0A0F9PMS0"/>
<keyword evidence="1" id="KW-0472">Membrane</keyword>
<keyword evidence="1" id="KW-0812">Transmembrane</keyword>
<organism evidence="2">
    <name type="scientific">marine sediment metagenome</name>
    <dbReference type="NCBI Taxonomy" id="412755"/>
    <lineage>
        <taxon>unclassified sequences</taxon>
        <taxon>metagenomes</taxon>
        <taxon>ecological metagenomes</taxon>
    </lineage>
</organism>
<proteinExistence type="predicted"/>
<reference evidence="2" key="1">
    <citation type="journal article" date="2015" name="Nature">
        <title>Complex archaea that bridge the gap between prokaryotes and eukaryotes.</title>
        <authorList>
            <person name="Spang A."/>
            <person name="Saw J.H."/>
            <person name="Jorgensen S.L."/>
            <person name="Zaremba-Niedzwiedzka K."/>
            <person name="Martijn J."/>
            <person name="Lind A.E."/>
            <person name="van Eijk R."/>
            <person name="Schleper C."/>
            <person name="Guy L."/>
            <person name="Ettema T.J."/>
        </authorList>
    </citation>
    <scope>NUCLEOTIDE SEQUENCE</scope>
</reference>
<dbReference type="EMBL" id="LAZR01005161">
    <property type="protein sequence ID" value="KKN02326.1"/>
    <property type="molecule type" value="Genomic_DNA"/>
</dbReference>
<accession>A0A0F9PMS0</accession>
<gene>
    <name evidence="2" type="ORF">LCGC14_1118810</name>
</gene>
<name>A0A0F9PMS0_9ZZZZ</name>
<keyword evidence="1" id="KW-1133">Transmembrane helix</keyword>
<protein>
    <submittedName>
        <fullName evidence="2">Uncharacterized protein</fullName>
    </submittedName>
</protein>
<comment type="caution">
    <text evidence="2">The sequence shown here is derived from an EMBL/GenBank/DDBJ whole genome shotgun (WGS) entry which is preliminary data.</text>
</comment>